<name>A0A090ACM4_9GAMM</name>
<accession>A0A090ACM4</accession>
<organism evidence="1 2">
    <name type="scientific">Thioploca ingrica</name>
    <dbReference type="NCBI Taxonomy" id="40754"/>
    <lineage>
        <taxon>Bacteria</taxon>
        <taxon>Pseudomonadati</taxon>
        <taxon>Pseudomonadota</taxon>
        <taxon>Gammaproteobacteria</taxon>
        <taxon>Thiotrichales</taxon>
        <taxon>Thiotrichaceae</taxon>
        <taxon>Thioploca</taxon>
    </lineage>
</organism>
<reference evidence="1 2" key="1">
    <citation type="journal article" date="2014" name="ISME J.">
        <title>Ecophysiology of Thioploca ingrica as revealed by the complete genome sequence supplemented with proteomic evidence.</title>
        <authorList>
            <person name="Kojima H."/>
            <person name="Ogura Y."/>
            <person name="Yamamoto N."/>
            <person name="Togashi T."/>
            <person name="Mori H."/>
            <person name="Watanabe T."/>
            <person name="Nemoto F."/>
            <person name="Kurokawa K."/>
            <person name="Hayashi T."/>
            <person name="Fukui M."/>
        </authorList>
    </citation>
    <scope>NUCLEOTIDE SEQUENCE [LARGE SCALE GENOMIC DNA]</scope>
</reference>
<proteinExistence type="predicted"/>
<protein>
    <submittedName>
        <fullName evidence="1">Uncharacterized protein</fullName>
    </submittedName>
</protein>
<gene>
    <name evidence="1" type="ORF">THII_0187</name>
</gene>
<evidence type="ECO:0000313" key="2">
    <source>
        <dbReference type="Proteomes" id="UP000031623"/>
    </source>
</evidence>
<keyword evidence="2" id="KW-1185">Reference proteome</keyword>
<evidence type="ECO:0000313" key="1">
    <source>
        <dbReference type="EMBL" id="BAP54484.1"/>
    </source>
</evidence>
<dbReference type="KEGG" id="tig:THII_0187"/>
<dbReference type="Proteomes" id="UP000031623">
    <property type="component" value="Chromosome"/>
</dbReference>
<dbReference type="EMBL" id="AP014633">
    <property type="protein sequence ID" value="BAP54484.1"/>
    <property type="molecule type" value="Genomic_DNA"/>
</dbReference>
<sequence>MYYFYFNRLFIQNLVIIGLTISQANWLWATEPASPIQTNLSLDILPPLGKPAQLTCEITTSIKDALLTTTAQIELPPNTRVLDGDLNWEGKLLSNEVVQFSVTIAFETEGNKEISCRVKVAGDTTPYGYDSLGGLASLALSVGQLRTWYGYAPTPCEIGVPLATPPQSGPLGVPSEFCFNYGGIWQAENNPDKYYSIYRNEDVLIMIDLSLLGTSGKPLAATYMGTKEKYVYVLAPLAPVLTDSPNETQISADPIEITFISNTKAVITPLCSTCDAVRVNIYKIFSNIEKERSL</sequence>
<dbReference type="HOGENOM" id="CLU_946414_0_0_6"/>
<dbReference type="AlphaFoldDB" id="A0A090ACM4"/>